<evidence type="ECO:0000313" key="3">
    <source>
        <dbReference type="EMBL" id="ALE02224.1"/>
    </source>
</evidence>
<feature type="site" description="May be catalytically important" evidence="2">
    <location>
        <position position="150"/>
    </location>
</feature>
<dbReference type="Proteomes" id="UP000068905">
    <property type="component" value="Chromosome"/>
</dbReference>
<accession>A0A0M4M0S5</accession>
<dbReference type="PANTHER" id="PTHR36445:SF1">
    <property type="entry name" value="GTP CYCLOHYDROLASE MPTA"/>
    <property type="match status" value="1"/>
</dbReference>
<protein>
    <recommendedName>
        <fullName evidence="2">GTP cyclohydrolase FolE2</fullName>
        <ecNumber evidence="2">3.5.4.16</ecNumber>
    </recommendedName>
</protein>
<comment type="catalytic activity">
    <reaction evidence="2">
        <text>GTP + H2O = 7,8-dihydroneopterin 3'-triphosphate + formate + H(+)</text>
        <dbReference type="Rhea" id="RHEA:17473"/>
        <dbReference type="ChEBI" id="CHEBI:15377"/>
        <dbReference type="ChEBI" id="CHEBI:15378"/>
        <dbReference type="ChEBI" id="CHEBI:15740"/>
        <dbReference type="ChEBI" id="CHEBI:37565"/>
        <dbReference type="ChEBI" id="CHEBI:58462"/>
        <dbReference type="EC" id="3.5.4.16"/>
    </reaction>
</comment>
<dbReference type="KEGG" id="tsn:W908_06570"/>
<dbReference type="PATRIC" id="fig|1125411.7.peg.1296"/>
<proteinExistence type="inferred from homology"/>
<dbReference type="NCBIfam" id="NF010200">
    <property type="entry name" value="PRK13674.1-1"/>
    <property type="match status" value="1"/>
</dbReference>
<comment type="similarity">
    <text evidence="2">Belongs to the GTP cyclohydrolase IV family.</text>
</comment>
<dbReference type="GO" id="GO:0046654">
    <property type="term" value="P:tetrahydrofolate biosynthetic process"/>
    <property type="evidence" value="ECO:0007669"/>
    <property type="project" value="UniProtKB-UniRule"/>
</dbReference>
<dbReference type="InterPro" id="IPR022838">
    <property type="entry name" value="GTP_cyclohydrolase_FolE2"/>
</dbReference>
<dbReference type="EC" id="3.5.4.16" evidence="2"/>
<dbReference type="PANTHER" id="PTHR36445">
    <property type="entry name" value="GTP CYCLOHYDROLASE MPTA"/>
    <property type="match status" value="1"/>
</dbReference>
<comment type="pathway">
    <text evidence="2">Cofactor biosynthesis; 7,8-dihydroneopterin triphosphate biosynthesis; 7,8-dihydroneopterin triphosphate from GTP: step 1/1.</text>
</comment>
<dbReference type="InterPro" id="IPR003801">
    <property type="entry name" value="GTP_cyclohydrolase_FolE2/MptA"/>
</dbReference>
<evidence type="ECO:0000256" key="2">
    <source>
        <dbReference type="HAMAP-Rule" id="MF_01527"/>
    </source>
</evidence>
<reference evidence="3 4" key="1">
    <citation type="journal article" date="2015" name="Genome Announc.">
        <title>Genome Sequence of 'Candidatus Thioglobus singularis' Strain PS1, a Mixotroph from the SUP05 Clade of Marine Gammaproteobacteria.</title>
        <authorList>
            <person name="Marshall K.T."/>
            <person name="Morris R.M."/>
        </authorList>
    </citation>
    <scope>NUCLEOTIDE SEQUENCE [LARGE SCALE GENOMIC DNA]</scope>
    <source>
        <strain evidence="3 4">PS1</strain>
    </source>
</reference>
<comment type="function">
    <text evidence="2">Converts GTP to 7,8-dihydroneopterin triphosphate.</text>
</comment>
<keyword evidence="4" id="KW-1185">Reference proteome</keyword>
<dbReference type="EMBL" id="CP006911">
    <property type="protein sequence ID" value="ALE02224.1"/>
    <property type="molecule type" value="Genomic_DNA"/>
</dbReference>
<gene>
    <name evidence="2" type="primary">folE2</name>
    <name evidence="3" type="ORF">W908_06570</name>
</gene>
<name>A0A0M4M0S5_9GAMM</name>
<dbReference type="Gene3D" id="3.10.270.10">
    <property type="entry name" value="Urate Oxidase"/>
    <property type="match status" value="1"/>
</dbReference>
<keyword evidence="1 2" id="KW-0378">Hydrolase</keyword>
<dbReference type="RefSeq" id="WP_053820430.1">
    <property type="nucleotide sequence ID" value="NZ_CP006911.1"/>
</dbReference>
<dbReference type="UniPathway" id="UPA00848">
    <property type="reaction ID" value="UER00151"/>
</dbReference>
<dbReference type="OrthoDB" id="9774824at2"/>
<evidence type="ECO:0000256" key="1">
    <source>
        <dbReference type="ARBA" id="ARBA00022801"/>
    </source>
</evidence>
<dbReference type="GO" id="GO:0003934">
    <property type="term" value="F:GTP cyclohydrolase I activity"/>
    <property type="evidence" value="ECO:0007669"/>
    <property type="project" value="UniProtKB-UniRule"/>
</dbReference>
<sequence length="263" mass="29558">MKNTLLPDTQNKKDIRNIVINQVGIKDILHPINFVNRDNASHPSVANFTMTVELPANVKGTHMSRFIEILNDRECNFGIESFMNLVQKVADKLESNDAQVIVDFPFFRNKKAPSSGVQSLLDYQATLIGSIIDSEPDLSIKVVVPVTSLCPCSKSISKYGAHNQRSHITIEAKASEGEIIYLEDLIDLAEQKASSELYAILKRDDEKVVTERAYENPAFVEDIVRDIAVELNANKKVSYYCLESENFESIHNHSAYALIKNQK</sequence>
<dbReference type="HAMAP" id="MF_01527_B">
    <property type="entry name" value="GTP_cyclohydrol_B"/>
    <property type="match status" value="1"/>
</dbReference>
<evidence type="ECO:0000313" key="4">
    <source>
        <dbReference type="Proteomes" id="UP000068905"/>
    </source>
</evidence>
<dbReference type="Pfam" id="PF02649">
    <property type="entry name" value="GCHY-1"/>
    <property type="match status" value="1"/>
</dbReference>
<organism evidence="3 4">
    <name type="scientific">Candidatus Pseudothioglobus singularis PS1</name>
    <dbReference type="NCBI Taxonomy" id="1125411"/>
    <lineage>
        <taxon>Bacteria</taxon>
        <taxon>Pseudomonadati</taxon>
        <taxon>Pseudomonadota</taxon>
        <taxon>Gammaproteobacteria</taxon>
        <taxon>Candidatus Pseudothioglobaceae</taxon>
        <taxon>Candidatus Pseudothioglobus</taxon>
    </lineage>
</organism>
<dbReference type="AlphaFoldDB" id="A0A0M4M0S5"/>
<dbReference type="STRING" id="1125411.W908_06570"/>